<feature type="region of interest" description="Disordered" evidence="4">
    <location>
        <begin position="238"/>
        <end position="267"/>
    </location>
</feature>
<dbReference type="Gene3D" id="1.10.10.10">
    <property type="entry name" value="Winged helix-like DNA-binding domain superfamily/Winged helix DNA-binding domain"/>
    <property type="match status" value="1"/>
</dbReference>
<protein>
    <submittedName>
        <fullName evidence="7">IclR family transcriptional regulator</fullName>
    </submittedName>
</protein>
<keyword evidence="3" id="KW-0804">Transcription</keyword>
<dbReference type="GO" id="GO:0045892">
    <property type="term" value="P:negative regulation of DNA-templated transcription"/>
    <property type="evidence" value="ECO:0007669"/>
    <property type="project" value="TreeGrafter"/>
</dbReference>
<dbReference type="GO" id="GO:0003700">
    <property type="term" value="F:DNA-binding transcription factor activity"/>
    <property type="evidence" value="ECO:0007669"/>
    <property type="project" value="TreeGrafter"/>
</dbReference>
<dbReference type="PANTHER" id="PTHR30136:SF24">
    <property type="entry name" value="HTH-TYPE TRANSCRIPTIONAL REPRESSOR ALLR"/>
    <property type="match status" value="1"/>
</dbReference>
<keyword evidence="2" id="KW-0238">DNA-binding</keyword>
<keyword evidence="8" id="KW-1185">Reference proteome</keyword>
<dbReference type="Gene3D" id="3.30.450.40">
    <property type="match status" value="1"/>
</dbReference>
<dbReference type="RefSeq" id="WP_205259932.1">
    <property type="nucleotide sequence ID" value="NZ_JAERWK010000008.1"/>
</dbReference>
<dbReference type="SUPFAM" id="SSF46785">
    <property type="entry name" value="Winged helix' DNA-binding domain"/>
    <property type="match status" value="1"/>
</dbReference>
<proteinExistence type="predicted"/>
<dbReference type="PROSITE" id="PS51078">
    <property type="entry name" value="ICLR_ED"/>
    <property type="match status" value="1"/>
</dbReference>
<dbReference type="SMART" id="SM00346">
    <property type="entry name" value="HTH_ICLR"/>
    <property type="match status" value="1"/>
</dbReference>
<keyword evidence="1" id="KW-0805">Transcription regulation</keyword>
<comment type="caution">
    <text evidence="7">The sequence shown here is derived from an EMBL/GenBank/DDBJ whole genome shotgun (WGS) entry which is preliminary data.</text>
</comment>
<sequence>MTTLGRGLDVLSHIATNGPTTADDIAAAVGLPLSTTYRYITALRTGGYVADYEGHFDLGVQALRMLRPEALHRCLASICGPVMFDLVAATQETALLTVRDGWSATCIELVEPRRAVRFSFRRGVSLSLHKGASAKPLLAFQDPVFIRRYLDARVSWIEDQDPEAVWNDLTEVRSRGFAVTVSELDSGSVGVGVPVFWDGEVGACVSVAGPAVRMGERRIREIVGRVRDAAVELGTLLSAEPAGSGPNGTPDAAARRVGPSLLSQEVG</sequence>
<dbReference type="GO" id="GO:0003677">
    <property type="term" value="F:DNA binding"/>
    <property type="evidence" value="ECO:0007669"/>
    <property type="project" value="UniProtKB-KW"/>
</dbReference>
<dbReference type="AlphaFoldDB" id="A0A938YEL3"/>
<evidence type="ECO:0000256" key="3">
    <source>
        <dbReference type="ARBA" id="ARBA00023163"/>
    </source>
</evidence>
<evidence type="ECO:0000313" key="8">
    <source>
        <dbReference type="Proteomes" id="UP000663792"/>
    </source>
</evidence>
<evidence type="ECO:0000256" key="4">
    <source>
        <dbReference type="SAM" id="MobiDB-lite"/>
    </source>
</evidence>
<dbReference type="InterPro" id="IPR050707">
    <property type="entry name" value="HTH_MetabolicPath_Reg"/>
</dbReference>
<dbReference type="InterPro" id="IPR014757">
    <property type="entry name" value="Tscrpt_reg_IclR_C"/>
</dbReference>
<dbReference type="SUPFAM" id="SSF55781">
    <property type="entry name" value="GAF domain-like"/>
    <property type="match status" value="1"/>
</dbReference>
<dbReference type="InterPro" id="IPR005471">
    <property type="entry name" value="Tscrpt_reg_IclR_N"/>
</dbReference>
<gene>
    <name evidence="7" type="ORF">JL106_06855</name>
</gene>
<name>A0A938YEL3_9ACTN</name>
<dbReference type="PANTHER" id="PTHR30136">
    <property type="entry name" value="HELIX-TURN-HELIX TRANSCRIPTIONAL REGULATOR, ICLR FAMILY"/>
    <property type="match status" value="1"/>
</dbReference>
<evidence type="ECO:0000259" key="6">
    <source>
        <dbReference type="PROSITE" id="PS51078"/>
    </source>
</evidence>
<evidence type="ECO:0000256" key="2">
    <source>
        <dbReference type="ARBA" id="ARBA00023125"/>
    </source>
</evidence>
<feature type="domain" description="IclR-ED" evidence="6">
    <location>
        <begin position="62"/>
        <end position="239"/>
    </location>
</feature>
<evidence type="ECO:0000259" key="5">
    <source>
        <dbReference type="PROSITE" id="PS51077"/>
    </source>
</evidence>
<dbReference type="Pfam" id="PF01614">
    <property type="entry name" value="IclR_C"/>
    <property type="match status" value="1"/>
</dbReference>
<dbReference type="InterPro" id="IPR036388">
    <property type="entry name" value="WH-like_DNA-bd_sf"/>
</dbReference>
<evidence type="ECO:0000256" key="1">
    <source>
        <dbReference type="ARBA" id="ARBA00023015"/>
    </source>
</evidence>
<evidence type="ECO:0000313" key="7">
    <source>
        <dbReference type="EMBL" id="MBM9467002.1"/>
    </source>
</evidence>
<accession>A0A938YEL3</accession>
<dbReference type="InterPro" id="IPR029016">
    <property type="entry name" value="GAF-like_dom_sf"/>
</dbReference>
<dbReference type="InterPro" id="IPR036390">
    <property type="entry name" value="WH_DNA-bd_sf"/>
</dbReference>
<dbReference type="Pfam" id="PF09339">
    <property type="entry name" value="HTH_IclR"/>
    <property type="match status" value="1"/>
</dbReference>
<dbReference type="EMBL" id="JAERWK010000008">
    <property type="protein sequence ID" value="MBM9467002.1"/>
    <property type="molecule type" value="Genomic_DNA"/>
</dbReference>
<feature type="domain" description="HTH iclR-type" evidence="5">
    <location>
        <begin position="1"/>
        <end position="60"/>
    </location>
</feature>
<organism evidence="7 8">
    <name type="scientific">Nakamurella leprariae</name>
    <dbReference type="NCBI Taxonomy" id="2803911"/>
    <lineage>
        <taxon>Bacteria</taxon>
        <taxon>Bacillati</taxon>
        <taxon>Actinomycetota</taxon>
        <taxon>Actinomycetes</taxon>
        <taxon>Nakamurellales</taxon>
        <taxon>Nakamurellaceae</taxon>
        <taxon>Nakamurella</taxon>
    </lineage>
</organism>
<reference evidence="7" key="1">
    <citation type="submission" date="2021-01" db="EMBL/GenBank/DDBJ databases">
        <title>YIM 132084 draft genome.</title>
        <authorList>
            <person name="An D."/>
        </authorList>
    </citation>
    <scope>NUCLEOTIDE SEQUENCE</scope>
    <source>
        <strain evidence="7">YIM 132084</strain>
    </source>
</reference>
<dbReference type="Proteomes" id="UP000663792">
    <property type="component" value="Unassembled WGS sequence"/>
</dbReference>
<dbReference type="PROSITE" id="PS51077">
    <property type="entry name" value="HTH_ICLR"/>
    <property type="match status" value="1"/>
</dbReference>